<feature type="transmembrane region" description="Helical" evidence="7">
    <location>
        <begin position="181"/>
        <end position="199"/>
    </location>
</feature>
<evidence type="ECO:0000313" key="9">
    <source>
        <dbReference type="EMBL" id="MDR7348184.1"/>
    </source>
</evidence>
<keyword evidence="5 7" id="KW-1133">Transmembrane helix</keyword>
<keyword evidence="4" id="KW-0378">Hydrolase</keyword>
<reference evidence="9 10" key="1">
    <citation type="submission" date="2023-07" db="EMBL/GenBank/DDBJ databases">
        <title>Sequencing the genomes of 1000 actinobacteria strains.</title>
        <authorList>
            <person name="Klenk H.-P."/>
        </authorList>
    </citation>
    <scope>NUCLEOTIDE SEQUENCE [LARGE SCALE GENOMIC DNA]</scope>
    <source>
        <strain evidence="9 10">DSM 22966</strain>
    </source>
</reference>
<dbReference type="InterPro" id="IPR000315">
    <property type="entry name" value="Znf_B-box"/>
</dbReference>
<dbReference type="PANTHER" id="PTHR43731">
    <property type="entry name" value="RHOMBOID PROTEASE"/>
    <property type="match status" value="1"/>
</dbReference>
<dbReference type="InterPro" id="IPR050925">
    <property type="entry name" value="Rhomboid_protease_S54"/>
</dbReference>
<evidence type="ECO:0000256" key="5">
    <source>
        <dbReference type="ARBA" id="ARBA00022989"/>
    </source>
</evidence>
<comment type="caution">
    <text evidence="9">The sequence shown here is derived from an EMBL/GenBank/DDBJ whole genome shotgun (WGS) entry which is preliminary data.</text>
</comment>
<dbReference type="RefSeq" id="WP_310175139.1">
    <property type="nucleotide sequence ID" value="NZ_BAABHE010000002.1"/>
</dbReference>
<dbReference type="PROSITE" id="PS50119">
    <property type="entry name" value="ZF_BBOX"/>
    <property type="match status" value="1"/>
</dbReference>
<feature type="transmembrane region" description="Helical" evidence="7">
    <location>
        <begin position="257"/>
        <end position="274"/>
    </location>
</feature>
<feature type="transmembrane region" description="Helical" evidence="7">
    <location>
        <begin position="205"/>
        <end position="222"/>
    </location>
</feature>
<keyword evidence="10" id="KW-1185">Reference proteome</keyword>
<evidence type="ECO:0000313" key="10">
    <source>
        <dbReference type="Proteomes" id="UP001183794"/>
    </source>
</evidence>
<dbReference type="EMBL" id="JAVDYJ010000001">
    <property type="protein sequence ID" value="MDR7348184.1"/>
    <property type="molecule type" value="Genomic_DNA"/>
</dbReference>
<organism evidence="9 10">
    <name type="scientific">Enteractinococcus fodinae</name>
    <dbReference type="NCBI Taxonomy" id="684663"/>
    <lineage>
        <taxon>Bacteria</taxon>
        <taxon>Bacillati</taxon>
        <taxon>Actinomycetota</taxon>
        <taxon>Actinomycetes</taxon>
        <taxon>Micrococcales</taxon>
        <taxon>Micrococcaceae</taxon>
    </lineage>
</organism>
<evidence type="ECO:0000256" key="6">
    <source>
        <dbReference type="ARBA" id="ARBA00023136"/>
    </source>
</evidence>
<protein>
    <submittedName>
        <fullName evidence="9">Membrane associated rhomboid family serine protease</fullName>
    </submittedName>
</protein>
<dbReference type="Proteomes" id="UP001183794">
    <property type="component" value="Unassembled WGS sequence"/>
</dbReference>
<evidence type="ECO:0000256" key="2">
    <source>
        <dbReference type="ARBA" id="ARBA00009045"/>
    </source>
</evidence>
<dbReference type="Pfam" id="PF01694">
    <property type="entry name" value="Rhomboid"/>
    <property type="match status" value="1"/>
</dbReference>
<gene>
    <name evidence="9" type="ORF">J2S62_002441</name>
</gene>
<dbReference type="InterPro" id="IPR022764">
    <property type="entry name" value="Peptidase_S54_rhomboid_dom"/>
</dbReference>
<evidence type="ECO:0000256" key="1">
    <source>
        <dbReference type="ARBA" id="ARBA00004141"/>
    </source>
</evidence>
<comment type="subcellular location">
    <subcellularLocation>
        <location evidence="1">Membrane</location>
        <topology evidence="1">Multi-pass membrane protein</topology>
    </subcellularLocation>
</comment>
<evidence type="ECO:0000256" key="3">
    <source>
        <dbReference type="ARBA" id="ARBA00022692"/>
    </source>
</evidence>
<comment type="similarity">
    <text evidence="2">Belongs to the peptidase S54 family.</text>
</comment>
<feature type="transmembrane region" description="Helical" evidence="7">
    <location>
        <begin position="234"/>
        <end position="251"/>
    </location>
</feature>
<feature type="transmembrane region" description="Helical" evidence="7">
    <location>
        <begin position="295"/>
        <end position="316"/>
    </location>
</feature>
<sequence>MSSGPSFGAYHDPSAEQPVCPRHPDRVTYVRCQRCNRPVCTDCQRPSQVGVLCVDCVKEHQRSLPREQRAPRFTNRHGQAVPLATYIIIGITALVYALQWAGQLIPGFPDVYNLFLYSPLHTSWVALELSQLTGQSLFQPWRMLTSALVHSMATPLHLLLNMAVLWLIGRQIEQFLGAAKFVALYVLSAFGGAVAVLFLAAPNSAVVGASGAVYGLFAALWMIGRRLGADTRGITVLIVINFAFSFIGAGISWQGHLGGFLTGLAASTPVVLADKKLASAGSTPETRKRANRRTWLGLGLVAILLIALTFLGGLLIDSQAVLGR</sequence>
<dbReference type="InterPro" id="IPR035952">
    <property type="entry name" value="Rhomboid-like_sf"/>
</dbReference>
<keyword evidence="6 7" id="KW-0472">Membrane</keyword>
<keyword evidence="9" id="KW-0645">Protease</keyword>
<evidence type="ECO:0000256" key="4">
    <source>
        <dbReference type="ARBA" id="ARBA00022801"/>
    </source>
</evidence>
<dbReference type="Gene3D" id="1.20.1540.10">
    <property type="entry name" value="Rhomboid-like"/>
    <property type="match status" value="1"/>
</dbReference>
<feature type="transmembrane region" description="Helical" evidence="7">
    <location>
        <begin position="147"/>
        <end position="169"/>
    </location>
</feature>
<dbReference type="GO" id="GO:0008233">
    <property type="term" value="F:peptidase activity"/>
    <property type="evidence" value="ECO:0007669"/>
    <property type="project" value="UniProtKB-KW"/>
</dbReference>
<accession>A0ABU2B5C2</accession>
<evidence type="ECO:0000256" key="7">
    <source>
        <dbReference type="SAM" id="Phobius"/>
    </source>
</evidence>
<feature type="domain" description="B box-type" evidence="8">
    <location>
        <begin position="15"/>
        <end position="72"/>
    </location>
</feature>
<proteinExistence type="inferred from homology"/>
<feature type="transmembrane region" description="Helical" evidence="7">
    <location>
        <begin position="80"/>
        <end position="101"/>
    </location>
</feature>
<dbReference type="SUPFAM" id="SSF144091">
    <property type="entry name" value="Rhomboid-like"/>
    <property type="match status" value="1"/>
</dbReference>
<evidence type="ECO:0000259" key="8">
    <source>
        <dbReference type="PROSITE" id="PS50119"/>
    </source>
</evidence>
<dbReference type="GO" id="GO:0006508">
    <property type="term" value="P:proteolysis"/>
    <property type="evidence" value="ECO:0007669"/>
    <property type="project" value="UniProtKB-KW"/>
</dbReference>
<name>A0ABU2B5C2_9MICC</name>
<keyword evidence="3 7" id="KW-0812">Transmembrane</keyword>
<dbReference type="PANTHER" id="PTHR43731:SF14">
    <property type="entry name" value="PRESENILIN-ASSOCIATED RHOMBOID-LIKE PROTEIN, MITOCHONDRIAL"/>
    <property type="match status" value="1"/>
</dbReference>